<gene>
    <name evidence="1" type="ORF">LSH36_497g02026</name>
</gene>
<dbReference type="AlphaFoldDB" id="A0AAD9J8K2"/>
<sequence length="87" mass="10255">EPEIPHPDCSIITRVTAEHSYTCEPDTLKRKYQETLHKLDQTQKVLLNTKRREKRAKVCIETVLRELKKQKLKSLRTSSKCLKHTKV</sequence>
<comment type="caution">
    <text evidence="1">The sequence shown here is derived from an EMBL/GenBank/DDBJ whole genome shotgun (WGS) entry which is preliminary data.</text>
</comment>
<accession>A0AAD9J8K2</accession>
<reference evidence="1" key="1">
    <citation type="journal article" date="2023" name="Mol. Biol. Evol.">
        <title>Third-Generation Sequencing Reveals the Adaptive Role of the Epigenome in Three Deep-Sea Polychaetes.</title>
        <authorList>
            <person name="Perez M."/>
            <person name="Aroh O."/>
            <person name="Sun Y."/>
            <person name="Lan Y."/>
            <person name="Juniper S.K."/>
            <person name="Young C.R."/>
            <person name="Angers B."/>
            <person name="Qian P.Y."/>
        </authorList>
    </citation>
    <scope>NUCLEOTIDE SEQUENCE</scope>
    <source>
        <strain evidence="1">P08H-3</strain>
    </source>
</reference>
<dbReference type="Proteomes" id="UP001208570">
    <property type="component" value="Unassembled WGS sequence"/>
</dbReference>
<protein>
    <submittedName>
        <fullName evidence="1">Uncharacterized protein</fullName>
    </submittedName>
</protein>
<feature type="non-terminal residue" evidence="1">
    <location>
        <position position="1"/>
    </location>
</feature>
<organism evidence="1 2">
    <name type="scientific">Paralvinella palmiformis</name>
    <dbReference type="NCBI Taxonomy" id="53620"/>
    <lineage>
        <taxon>Eukaryota</taxon>
        <taxon>Metazoa</taxon>
        <taxon>Spiralia</taxon>
        <taxon>Lophotrochozoa</taxon>
        <taxon>Annelida</taxon>
        <taxon>Polychaeta</taxon>
        <taxon>Sedentaria</taxon>
        <taxon>Canalipalpata</taxon>
        <taxon>Terebellida</taxon>
        <taxon>Terebelliformia</taxon>
        <taxon>Alvinellidae</taxon>
        <taxon>Paralvinella</taxon>
    </lineage>
</organism>
<proteinExistence type="predicted"/>
<evidence type="ECO:0000313" key="1">
    <source>
        <dbReference type="EMBL" id="KAK2148456.1"/>
    </source>
</evidence>
<keyword evidence="2" id="KW-1185">Reference proteome</keyword>
<dbReference type="EMBL" id="JAODUP010000497">
    <property type="protein sequence ID" value="KAK2148456.1"/>
    <property type="molecule type" value="Genomic_DNA"/>
</dbReference>
<name>A0AAD9J8K2_9ANNE</name>
<evidence type="ECO:0000313" key="2">
    <source>
        <dbReference type="Proteomes" id="UP001208570"/>
    </source>
</evidence>